<reference evidence="11 12" key="1">
    <citation type="submission" date="2016-10" db="EMBL/GenBank/DDBJ databases">
        <authorList>
            <person name="de Groot N.N."/>
        </authorList>
    </citation>
    <scope>NUCLEOTIDE SEQUENCE [LARGE SCALE GENOMIC DNA]</scope>
    <source>
        <strain evidence="11 12">SLAS-1</strain>
    </source>
</reference>
<evidence type="ECO:0000256" key="6">
    <source>
        <dbReference type="ARBA" id="ARBA00023082"/>
    </source>
</evidence>
<evidence type="ECO:0000313" key="11">
    <source>
        <dbReference type="EMBL" id="SDM25300.1"/>
    </source>
</evidence>
<evidence type="ECO:0000313" key="12">
    <source>
        <dbReference type="Proteomes" id="UP000199476"/>
    </source>
</evidence>
<dbReference type="RefSeq" id="WP_089761530.1">
    <property type="nucleotide sequence ID" value="NZ_FNGO01000023.1"/>
</dbReference>
<evidence type="ECO:0000256" key="8">
    <source>
        <dbReference type="ARBA" id="ARBA00023163"/>
    </source>
</evidence>
<evidence type="ECO:0000256" key="3">
    <source>
        <dbReference type="ARBA" id="ARBA00022679"/>
    </source>
</evidence>
<proteinExistence type="inferred from homology"/>
<dbReference type="Proteomes" id="UP000199476">
    <property type="component" value="Unassembled WGS sequence"/>
</dbReference>
<evidence type="ECO:0000256" key="2">
    <source>
        <dbReference type="ARBA" id="ARBA00022478"/>
    </source>
</evidence>
<keyword evidence="6" id="KW-0731">Sigma factor</keyword>
<dbReference type="InterPro" id="IPR038709">
    <property type="entry name" value="RpoN_core-bd_sf"/>
</dbReference>
<dbReference type="PANTHER" id="PTHR32248:SF4">
    <property type="entry name" value="RNA POLYMERASE SIGMA-54 FACTOR"/>
    <property type="match status" value="1"/>
</dbReference>
<comment type="similarity">
    <text evidence="1">Belongs to the sigma-54 factor family.</text>
</comment>
<evidence type="ECO:0000256" key="4">
    <source>
        <dbReference type="ARBA" id="ARBA00022695"/>
    </source>
</evidence>
<evidence type="ECO:0000256" key="1">
    <source>
        <dbReference type="ARBA" id="ARBA00008798"/>
    </source>
</evidence>
<dbReference type="Pfam" id="PF04963">
    <property type="entry name" value="Sigma54_CBD"/>
    <property type="match status" value="1"/>
</dbReference>
<keyword evidence="5" id="KW-0805">Transcription regulation</keyword>
<keyword evidence="4" id="KW-0548">Nucleotidyltransferase</keyword>
<dbReference type="OrthoDB" id="9814402at2"/>
<dbReference type="Gene3D" id="1.10.10.1330">
    <property type="entry name" value="RNA polymerase sigma-54 factor, core-binding domain"/>
    <property type="match status" value="1"/>
</dbReference>
<dbReference type="STRING" id="321763.SAMN04488692_12322"/>
<dbReference type="PROSITE" id="PS50044">
    <property type="entry name" value="SIGMA54_3"/>
    <property type="match status" value="1"/>
</dbReference>
<gene>
    <name evidence="11" type="ORF">SAMN04488692_12322</name>
</gene>
<dbReference type="GO" id="GO:0000428">
    <property type="term" value="C:DNA-directed RNA polymerase complex"/>
    <property type="evidence" value="ECO:0007669"/>
    <property type="project" value="UniProtKB-KW"/>
</dbReference>
<dbReference type="AlphaFoldDB" id="A0A1G9RQF7"/>
<dbReference type="GO" id="GO:0016779">
    <property type="term" value="F:nucleotidyltransferase activity"/>
    <property type="evidence" value="ECO:0007669"/>
    <property type="project" value="UniProtKB-KW"/>
</dbReference>
<evidence type="ECO:0000256" key="7">
    <source>
        <dbReference type="ARBA" id="ARBA00023125"/>
    </source>
</evidence>
<feature type="domain" description="RNA polymerase sigma factor 54 DNA-binding" evidence="9">
    <location>
        <begin position="292"/>
        <end position="444"/>
    </location>
</feature>
<dbReference type="GO" id="GO:0001216">
    <property type="term" value="F:DNA-binding transcription activator activity"/>
    <property type="evidence" value="ECO:0007669"/>
    <property type="project" value="InterPro"/>
</dbReference>
<sequence>MDLSMNVQPEQKQTQKQEIVMTSKLQMAIELLQYNSLELEKFIDGKLLENPLLAREEEEWQERVEAHRMKRGKGQVSSGDTESFKKFVSYHPGLLEHLELQLPEVLPGKDHEIARYILASLDERGLLEMSPAGLAEELDCRERRVEKIRKSLLKLDPAGIAARSPVEALRAQLHQEKHAGSEQVLKLAERILLEEHYEELEKLKFEQLFQKFSADPDDLRKALNLLRRLNPHPAASFDEDLSGAGNLEPDVIVKKTSGEYRIELNRGVSPALTINDSYYRMMKQAESKEAREFLEDKFQSALWIIRAVERRRMTLERISSSIVEKQREFLEKGIKYLKPMTMEEIAEETDVHESTVSRAVRDKYLQTGRGLFQFKFFFNGGVKGTAAPAVRAIISEIIEKEDPDSPMSDREIIEKIKEEYGIDISRRTAAKYRNSLNIPSSTRRGRWYHQI</sequence>
<dbReference type="PROSITE" id="PS00717">
    <property type="entry name" value="SIGMA54_1"/>
    <property type="match status" value="1"/>
</dbReference>
<accession>A0A1G9RQF7</accession>
<organism evidence="11 12">
    <name type="scientific">Halarsenatibacter silvermanii</name>
    <dbReference type="NCBI Taxonomy" id="321763"/>
    <lineage>
        <taxon>Bacteria</taxon>
        <taxon>Bacillati</taxon>
        <taxon>Bacillota</taxon>
        <taxon>Clostridia</taxon>
        <taxon>Halanaerobiales</taxon>
        <taxon>Halarsenatibacteraceae</taxon>
        <taxon>Halarsenatibacter</taxon>
    </lineage>
</organism>
<dbReference type="InterPro" id="IPR007634">
    <property type="entry name" value="RNA_pol_sigma_54_DNA-bd"/>
</dbReference>
<dbReference type="NCBIfam" id="TIGR02395">
    <property type="entry name" value="rpoN_sigma"/>
    <property type="match status" value="1"/>
</dbReference>
<dbReference type="GO" id="GO:0003677">
    <property type="term" value="F:DNA binding"/>
    <property type="evidence" value="ECO:0007669"/>
    <property type="project" value="UniProtKB-KW"/>
</dbReference>
<dbReference type="PIRSF" id="PIRSF000774">
    <property type="entry name" value="RpoN"/>
    <property type="match status" value="1"/>
</dbReference>
<dbReference type="Gene3D" id="1.10.10.60">
    <property type="entry name" value="Homeodomain-like"/>
    <property type="match status" value="1"/>
</dbReference>
<dbReference type="Pfam" id="PF04552">
    <property type="entry name" value="Sigma54_DBD"/>
    <property type="match status" value="1"/>
</dbReference>
<dbReference type="PANTHER" id="PTHR32248">
    <property type="entry name" value="RNA POLYMERASE SIGMA-54 FACTOR"/>
    <property type="match status" value="1"/>
</dbReference>
<keyword evidence="7" id="KW-0238">DNA-binding</keyword>
<dbReference type="Pfam" id="PF00309">
    <property type="entry name" value="Sigma54_AID"/>
    <property type="match status" value="1"/>
</dbReference>
<dbReference type="EMBL" id="FNGO01000023">
    <property type="protein sequence ID" value="SDM25300.1"/>
    <property type="molecule type" value="Genomic_DNA"/>
</dbReference>
<dbReference type="InterPro" id="IPR007046">
    <property type="entry name" value="RNA_pol_sigma_54_core-bd"/>
</dbReference>
<dbReference type="GO" id="GO:0006352">
    <property type="term" value="P:DNA-templated transcription initiation"/>
    <property type="evidence" value="ECO:0007669"/>
    <property type="project" value="InterPro"/>
</dbReference>
<keyword evidence="8" id="KW-0804">Transcription</keyword>
<keyword evidence="3" id="KW-0808">Transferase</keyword>
<keyword evidence="12" id="KW-1185">Reference proteome</keyword>
<dbReference type="InterPro" id="IPR000394">
    <property type="entry name" value="RNA_pol_sigma_54"/>
</dbReference>
<evidence type="ECO:0000256" key="5">
    <source>
        <dbReference type="ARBA" id="ARBA00023015"/>
    </source>
</evidence>
<feature type="domain" description="RNA polymerase sigma factor 54 core-binding" evidence="10">
    <location>
        <begin position="84"/>
        <end position="278"/>
    </location>
</feature>
<protein>
    <submittedName>
        <fullName evidence="11">RNA polymerase, sigma 54 subunit, RpoN/SigL</fullName>
    </submittedName>
</protein>
<dbReference type="GO" id="GO:0016987">
    <property type="term" value="F:sigma factor activity"/>
    <property type="evidence" value="ECO:0007669"/>
    <property type="project" value="UniProtKB-KW"/>
</dbReference>
<dbReference type="PRINTS" id="PR00045">
    <property type="entry name" value="SIGMA54FCT"/>
</dbReference>
<evidence type="ECO:0000259" key="10">
    <source>
        <dbReference type="Pfam" id="PF04963"/>
    </source>
</evidence>
<keyword evidence="2" id="KW-0240">DNA-directed RNA polymerase</keyword>
<name>A0A1G9RQF7_9FIRM</name>
<evidence type="ECO:0000259" key="9">
    <source>
        <dbReference type="Pfam" id="PF04552"/>
    </source>
</evidence>